<feature type="chain" id="PRO_5039299397" evidence="8">
    <location>
        <begin position="27"/>
        <end position="357"/>
    </location>
</feature>
<dbReference type="InterPro" id="IPR006710">
    <property type="entry name" value="Glyco_hydro_43"/>
</dbReference>
<proteinExistence type="inferred from homology"/>
<dbReference type="Pfam" id="PF04616">
    <property type="entry name" value="Glyco_hydro_43"/>
    <property type="match status" value="1"/>
</dbReference>
<accession>A0A6J4KGF9</accession>
<feature type="active site" description="Proton acceptor" evidence="4">
    <location>
        <position position="55"/>
    </location>
</feature>
<keyword evidence="8" id="KW-0732">Signal</keyword>
<evidence type="ECO:0000256" key="7">
    <source>
        <dbReference type="SAM" id="MobiDB-lite"/>
    </source>
</evidence>
<comment type="similarity">
    <text evidence="1 6">Belongs to the glycosyl hydrolase 43 family.</text>
</comment>
<dbReference type="PANTHER" id="PTHR42812">
    <property type="entry name" value="BETA-XYLOSIDASE"/>
    <property type="match status" value="1"/>
</dbReference>
<dbReference type="Gene3D" id="2.115.10.20">
    <property type="entry name" value="Glycosyl hydrolase domain, family 43"/>
    <property type="match status" value="1"/>
</dbReference>
<keyword evidence="3 6" id="KW-0326">Glycosidase</keyword>
<organism evidence="9">
    <name type="scientific">uncultured Frankineae bacterium</name>
    <dbReference type="NCBI Taxonomy" id="437475"/>
    <lineage>
        <taxon>Bacteria</taxon>
        <taxon>Bacillati</taxon>
        <taxon>Actinomycetota</taxon>
        <taxon>Actinomycetes</taxon>
        <taxon>Frankiales</taxon>
        <taxon>environmental samples</taxon>
    </lineage>
</organism>
<protein>
    <submittedName>
        <fullName evidence="9">GH43_30 / GH43 / GH43_3 / GH43_8 / GH43_ 31 / GH43_33 / GH43_5 / GH43_34 / GH43_4 / GH43_32 / GH117 / GH43_26 / GH43_17 / GH43_9 / GH43_10</fullName>
    </submittedName>
</protein>
<dbReference type="AlphaFoldDB" id="A0A6J4KGF9"/>
<evidence type="ECO:0000313" key="9">
    <source>
        <dbReference type="EMBL" id="CAA9304190.1"/>
    </source>
</evidence>
<keyword evidence="2 6" id="KW-0378">Hydrolase</keyword>
<dbReference type="GO" id="GO:0004553">
    <property type="term" value="F:hydrolase activity, hydrolyzing O-glycosyl compounds"/>
    <property type="evidence" value="ECO:0007669"/>
    <property type="project" value="InterPro"/>
</dbReference>
<evidence type="ECO:0000256" key="6">
    <source>
        <dbReference type="RuleBase" id="RU361187"/>
    </source>
</evidence>
<feature type="region of interest" description="Disordered" evidence="7">
    <location>
        <begin position="329"/>
        <end position="357"/>
    </location>
</feature>
<evidence type="ECO:0000256" key="1">
    <source>
        <dbReference type="ARBA" id="ARBA00009865"/>
    </source>
</evidence>
<evidence type="ECO:0000256" key="5">
    <source>
        <dbReference type="PIRSR" id="PIRSR606710-2"/>
    </source>
</evidence>
<gene>
    <name evidence="9" type="ORF">AVDCRST_MAG07-104</name>
</gene>
<name>A0A6J4KGF9_9ACTN</name>
<feature type="signal peptide" evidence="8">
    <location>
        <begin position="1"/>
        <end position="26"/>
    </location>
</feature>
<evidence type="ECO:0000256" key="2">
    <source>
        <dbReference type="ARBA" id="ARBA00022801"/>
    </source>
</evidence>
<reference evidence="9" key="1">
    <citation type="submission" date="2020-02" db="EMBL/GenBank/DDBJ databases">
        <authorList>
            <person name="Meier V. D."/>
        </authorList>
    </citation>
    <scope>NUCLEOTIDE SEQUENCE</scope>
    <source>
        <strain evidence="9">AVDCRST_MAG07</strain>
    </source>
</reference>
<dbReference type="GO" id="GO:0005975">
    <property type="term" value="P:carbohydrate metabolic process"/>
    <property type="evidence" value="ECO:0007669"/>
    <property type="project" value="InterPro"/>
</dbReference>
<dbReference type="PROSITE" id="PS51257">
    <property type="entry name" value="PROKAR_LIPOPROTEIN"/>
    <property type="match status" value="1"/>
</dbReference>
<sequence length="357" mass="38453">MRTSQRRGGLPAAALACVLALTACGAADEQGSSAASGSGSSTEFTNPVLDTDFADPHVVRDGDTFYAYATGLPDDFIDIQVSTSDDLVEWSEPEDALGERPDWQPLEAGLTWAPEVVEVGGRWLMYYVARETASGKQCLALAVASDPAGPFEDTSTEPMLCQRDLGGSIDAFVFTDTASRRWMFWKNDGNAVGLDTRIWVAPLSADGTRVQGTPVDTGLRQTRPWQGALVEAPTVVLHEGTYVLFYSANDYASDTYAMGYATATAVTGPYTDRSQQPWVDSEGEATGPGGQAVLEVDGQQWLVYHAWEAGEEGYDGDGRRAMWLDRLTWQPGRPPGQAVPVLEGPTDDPQPRPVTTD</sequence>
<dbReference type="EMBL" id="CADCUB010000002">
    <property type="protein sequence ID" value="CAA9304190.1"/>
    <property type="molecule type" value="Genomic_DNA"/>
</dbReference>
<evidence type="ECO:0000256" key="8">
    <source>
        <dbReference type="SAM" id="SignalP"/>
    </source>
</evidence>
<dbReference type="PANTHER" id="PTHR42812:SF5">
    <property type="entry name" value="ENDO-ARABINASE"/>
    <property type="match status" value="1"/>
</dbReference>
<dbReference type="InterPro" id="IPR023296">
    <property type="entry name" value="Glyco_hydro_beta-prop_sf"/>
</dbReference>
<evidence type="ECO:0000256" key="4">
    <source>
        <dbReference type="PIRSR" id="PIRSR606710-1"/>
    </source>
</evidence>
<dbReference type="CDD" id="cd08999">
    <property type="entry name" value="GH43_ABN-like"/>
    <property type="match status" value="1"/>
</dbReference>
<feature type="active site" description="Proton donor" evidence="4">
    <location>
        <position position="231"/>
    </location>
</feature>
<feature type="site" description="Important for catalytic activity, responsible for pKa modulation of the active site Glu and correct orientation of both the proton donor and substrate" evidence="5">
    <location>
        <position position="170"/>
    </location>
</feature>
<dbReference type="InterPro" id="IPR051795">
    <property type="entry name" value="Glycosyl_Hydrlase_43"/>
</dbReference>
<evidence type="ECO:0000256" key="3">
    <source>
        <dbReference type="ARBA" id="ARBA00023295"/>
    </source>
</evidence>
<dbReference type="SUPFAM" id="SSF75005">
    <property type="entry name" value="Arabinanase/levansucrase/invertase"/>
    <property type="match status" value="1"/>
</dbReference>